<dbReference type="RefSeq" id="WP_345246768.1">
    <property type="nucleotide sequence ID" value="NZ_BAABFO010000003.1"/>
</dbReference>
<dbReference type="NCBIfam" id="NF004283">
    <property type="entry name" value="PRK05692.1"/>
    <property type="match status" value="1"/>
</dbReference>
<evidence type="ECO:0000256" key="3">
    <source>
        <dbReference type="ARBA" id="ARBA00023239"/>
    </source>
</evidence>
<dbReference type="CDD" id="cd07938">
    <property type="entry name" value="DRE_TIM_HMGL"/>
    <property type="match status" value="1"/>
</dbReference>
<dbReference type="EMBL" id="BAABFO010000003">
    <property type="protein sequence ID" value="GAA4326060.1"/>
    <property type="molecule type" value="Genomic_DNA"/>
</dbReference>
<evidence type="ECO:0000256" key="2">
    <source>
        <dbReference type="ARBA" id="ARBA00022723"/>
    </source>
</evidence>
<evidence type="ECO:0000256" key="1">
    <source>
        <dbReference type="ARBA" id="ARBA00009405"/>
    </source>
</evidence>
<dbReference type="Proteomes" id="UP001501671">
    <property type="component" value="Unassembled WGS sequence"/>
</dbReference>
<name>A0ABP8GKK8_9BURK</name>
<dbReference type="PANTHER" id="PTHR42738:SF7">
    <property type="entry name" value="HYDROXYMETHYLGLUTARYL-COA LYASE"/>
    <property type="match status" value="1"/>
</dbReference>
<gene>
    <name evidence="5" type="ORF">GCM10023144_09040</name>
</gene>
<accession>A0ABP8GKK8</accession>
<evidence type="ECO:0000313" key="6">
    <source>
        <dbReference type="Proteomes" id="UP001501671"/>
    </source>
</evidence>
<evidence type="ECO:0000313" key="5">
    <source>
        <dbReference type="EMBL" id="GAA4326060.1"/>
    </source>
</evidence>
<dbReference type="Gene3D" id="3.20.20.70">
    <property type="entry name" value="Aldolase class I"/>
    <property type="match status" value="1"/>
</dbReference>
<sequence>MTSLPKFVEFHEEGPREGFQFERGRFPLEQRAALVDALALAGLPQIQVASFVHPGKVPQMADAEALFASLTPRPGVKYTGLWLNARGFERAREAAHITLTGSLNFYTSDAFSRMNNNCSAAEMREAQRDWIPRYEEAGVPLDAAYIMTAFGCNFEGEIPVAKVTELARWIAALNTEPGVAIPKLYLCDTVGWANPDSVRRRVDAVKSVLPDVRVGLHLHDTRGLGAANFHAALQMGIDLFDSSVAGLGGCPFCGHSTQAAGNICTEDMVFLCHELGIETGIDLEALIEAAQLAERIIGRPLGGRVMHAGSLQGFRRGRPGA</sequence>
<dbReference type="Pfam" id="PF00682">
    <property type="entry name" value="HMGL-like"/>
    <property type="match status" value="1"/>
</dbReference>
<dbReference type="InterPro" id="IPR000891">
    <property type="entry name" value="PYR_CT"/>
</dbReference>
<feature type="domain" description="Pyruvate carboxyltransferase" evidence="4">
    <location>
        <begin position="8"/>
        <end position="287"/>
    </location>
</feature>
<dbReference type="InterPro" id="IPR043594">
    <property type="entry name" value="HMGL"/>
</dbReference>
<keyword evidence="2" id="KW-0479">Metal-binding</keyword>
<keyword evidence="3 5" id="KW-0456">Lyase</keyword>
<protein>
    <submittedName>
        <fullName evidence="5">Hydroxymethylglutaryl-CoA lyase</fullName>
    </submittedName>
</protein>
<organism evidence="5 6">
    <name type="scientific">Pigmentiphaga soli</name>
    <dbReference type="NCBI Taxonomy" id="1007095"/>
    <lineage>
        <taxon>Bacteria</taxon>
        <taxon>Pseudomonadati</taxon>
        <taxon>Pseudomonadota</taxon>
        <taxon>Betaproteobacteria</taxon>
        <taxon>Burkholderiales</taxon>
        <taxon>Alcaligenaceae</taxon>
        <taxon>Pigmentiphaga</taxon>
    </lineage>
</organism>
<keyword evidence="6" id="KW-1185">Reference proteome</keyword>
<proteinExistence type="inferred from homology"/>
<reference evidence="6" key="1">
    <citation type="journal article" date="2019" name="Int. J. Syst. Evol. Microbiol.">
        <title>The Global Catalogue of Microorganisms (GCM) 10K type strain sequencing project: providing services to taxonomists for standard genome sequencing and annotation.</title>
        <authorList>
            <consortium name="The Broad Institute Genomics Platform"/>
            <consortium name="The Broad Institute Genome Sequencing Center for Infectious Disease"/>
            <person name="Wu L."/>
            <person name="Ma J."/>
        </authorList>
    </citation>
    <scope>NUCLEOTIDE SEQUENCE [LARGE SCALE GENOMIC DNA]</scope>
    <source>
        <strain evidence="6">JCM 17666</strain>
    </source>
</reference>
<comment type="caution">
    <text evidence="5">The sequence shown here is derived from an EMBL/GenBank/DDBJ whole genome shotgun (WGS) entry which is preliminary data.</text>
</comment>
<dbReference type="SUPFAM" id="SSF51569">
    <property type="entry name" value="Aldolase"/>
    <property type="match status" value="1"/>
</dbReference>
<dbReference type="GO" id="GO:0016829">
    <property type="term" value="F:lyase activity"/>
    <property type="evidence" value="ECO:0007669"/>
    <property type="project" value="UniProtKB-KW"/>
</dbReference>
<dbReference type="InterPro" id="IPR013785">
    <property type="entry name" value="Aldolase_TIM"/>
</dbReference>
<comment type="similarity">
    <text evidence="1">Belongs to the HMG-CoA lyase family.</text>
</comment>
<dbReference type="PANTHER" id="PTHR42738">
    <property type="entry name" value="HYDROXYMETHYLGLUTARYL-COA LYASE"/>
    <property type="match status" value="1"/>
</dbReference>
<dbReference type="PROSITE" id="PS50991">
    <property type="entry name" value="PYR_CT"/>
    <property type="match status" value="1"/>
</dbReference>
<evidence type="ECO:0000259" key="4">
    <source>
        <dbReference type="PROSITE" id="PS50991"/>
    </source>
</evidence>